<dbReference type="EMBL" id="CP003326">
    <property type="protein sequence ID" value="AFS78061.1"/>
    <property type="molecule type" value="Genomic_DNA"/>
</dbReference>
<dbReference type="CDD" id="cd03399">
    <property type="entry name" value="SPFH_flotillin"/>
    <property type="match status" value="1"/>
</dbReference>
<keyword evidence="3 5" id="KW-0472">Membrane</keyword>
<dbReference type="SUPFAM" id="SSF117892">
    <property type="entry name" value="Band 7/SPFH domain"/>
    <property type="match status" value="1"/>
</dbReference>
<dbReference type="Pfam" id="PF01145">
    <property type="entry name" value="Band_7"/>
    <property type="match status" value="1"/>
</dbReference>
<keyword evidence="5" id="KW-1133">Transmembrane helix</keyword>
<dbReference type="GO" id="GO:0072659">
    <property type="term" value="P:protein localization to plasma membrane"/>
    <property type="evidence" value="ECO:0007669"/>
    <property type="project" value="TreeGrafter"/>
</dbReference>
<comment type="subcellular location">
    <subcellularLocation>
        <location evidence="1">Membrane</location>
    </subcellularLocation>
</comment>
<comment type="similarity">
    <text evidence="2">Belongs to the band 7/mec-2 family. Flotillin subfamily.</text>
</comment>
<evidence type="ECO:0000259" key="6">
    <source>
        <dbReference type="Pfam" id="PF01145"/>
    </source>
</evidence>
<gene>
    <name evidence="7" type="ordered locus">Curi_c10470</name>
</gene>
<evidence type="ECO:0000256" key="3">
    <source>
        <dbReference type="ARBA" id="ARBA00023136"/>
    </source>
</evidence>
<sequence length="495" mass="53562">MPEILLKFGVPIVVALVIILSFWKKVPADKAMVITGLKKRMLSGKGGLMLPILETSCTISLEDISMKTNVSDAPSKQGIFVNIEGTAVVKVKNEEESVFNAVERFHNGGASKTVDVIKSIVDQIIEGQLRGIVSTMTVEELNADRAGLETKLENAIVKELGTMGLILSSFSILRISTQGGYLENKAKPQIAQAQADADIAEADRQRDTQIKTAEAQREGQRAKLEAETAIAESERDKQIKIEAYRAEREQAKATADIAYEIQDIQNKAKQAEEQAKLEEKKAVIKEKQLVVEVQKPAEASKKASEVNAEAAKIQAIKQAEAEAEALKLKAQAEAEARKISAQAEAEAIKLRGQAEAEAIRSKGLAEAEAKDKLAEAMAKYGEAAVTELIIAKLPEIMEQVAKPLEKIDKITIIDNGNDGAGGASKVAKIVSEVATSGFETLKQLTGVDVTEVLKSVADRNDKVDDKVSKKIDFPSKEGFAEDLVSATREDTDIEE</sequence>
<dbReference type="KEGG" id="cad:Curi_c10470"/>
<dbReference type="GO" id="GO:0005886">
    <property type="term" value="C:plasma membrane"/>
    <property type="evidence" value="ECO:0007669"/>
    <property type="project" value="TreeGrafter"/>
</dbReference>
<evidence type="ECO:0000256" key="2">
    <source>
        <dbReference type="ARBA" id="ARBA00007161"/>
    </source>
</evidence>
<accession>K0B085</accession>
<dbReference type="RefSeq" id="WP_014967198.1">
    <property type="nucleotide sequence ID" value="NC_018664.1"/>
</dbReference>
<dbReference type="AlphaFoldDB" id="K0B085"/>
<dbReference type="STRING" id="1128398.Curi_c10470"/>
<keyword evidence="8" id="KW-1185">Reference proteome</keyword>
<keyword evidence="5" id="KW-0812">Transmembrane</keyword>
<dbReference type="PANTHER" id="PTHR13806:SF46">
    <property type="entry name" value="FLOTILLIN-1-RELATED"/>
    <property type="match status" value="1"/>
</dbReference>
<evidence type="ECO:0000313" key="7">
    <source>
        <dbReference type="EMBL" id="AFS78061.1"/>
    </source>
</evidence>
<dbReference type="InterPro" id="IPR027705">
    <property type="entry name" value="Flotillin_fam"/>
</dbReference>
<feature type="domain" description="Band 7" evidence="6">
    <location>
        <begin position="25"/>
        <end position="205"/>
    </location>
</feature>
<dbReference type="PANTHER" id="PTHR13806">
    <property type="entry name" value="FLOTILLIN-RELATED"/>
    <property type="match status" value="1"/>
</dbReference>
<proteinExistence type="inferred from homology"/>
<evidence type="ECO:0000256" key="1">
    <source>
        <dbReference type="ARBA" id="ARBA00004370"/>
    </source>
</evidence>
<dbReference type="PATRIC" id="fig|1128398.3.peg.1049"/>
<protein>
    <submittedName>
        <fullName evidence="7">Flotillin</fullName>
    </submittedName>
</protein>
<dbReference type="eggNOG" id="COG2268">
    <property type="taxonomic scope" value="Bacteria"/>
</dbReference>
<dbReference type="OrthoDB" id="9786220at2"/>
<dbReference type="Proteomes" id="UP000006094">
    <property type="component" value="Chromosome"/>
</dbReference>
<dbReference type="GO" id="GO:0002020">
    <property type="term" value="F:protease binding"/>
    <property type="evidence" value="ECO:0007669"/>
    <property type="project" value="TreeGrafter"/>
</dbReference>
<organism evidence="7 8">
    <name type="scientific">Gottschalkia acidurici (strain ATCC 7906 / DSM 604 / BCRC 14475 / CIP 104303 / KCTC 5404 / NCIMB 10678 / 9a)</name>
    <name type="common">Clostridium acidurici</name>
    <dbReference type="NCBI Taxonomy" id="1128398"/>
    <lineage>
        <taxon>Bacteria</taxon>
        <taxon>Bacillati</taxon>
        <taxon>Bacillota</taxon>
        <taxon>Tissierellia</taxon>
        <taxon>Tissierellales</taxon>
        <taxon>Gottschalkiaceae</taxon>
        <taxon>Gottschalkia</taxon>
    </lineage>
</organism>
<evidence type="ECO:0000313" key="8">
    <source>
        <dbReference type="Proteomes" id="UP000006094"/>
    </source>
</evidence>
<evidence type="ECO:0000256" key="4">
    <source>
        <dbReference type="SAM" id="Coils"/>
    </source>
</evidence>
<dbReference type="HOGENOM" id="CLU_038134_0_1_9"/>
<name>K0B085_GOTA9</name>
<keyword evidence="4" id="KW-0175">Coiled coil</keyword>
<dbReference type="InterPro" id="IPR001107">
    <property type="entry name" value="Band_7"/>
</dbReference>
<dbReference type="Gene3D" id="3.30.479.30">
    <property type="entry name" value="Band 7 domain"/>
    <property type="match status" value="1"/>
</dbReference>
<feature type="coiled-coil region" evidence="4">
    <location>
        <begin position="234"/>
        <end position="338"/>
    </location>
</feature>
<dbReference type="InterPro" id="IPR036013">
    <property type="entry name" value="Band_7/SPFH_dom_sf"/>
</dbReference>
<reference evidence="7 8" key="1">
    <citation type="journal article" date="2012" name="PLoS ONE">
        <title>The purine-utilizing bacterium Clostridium acidurici 9a: a genome-guided metabolic reconsideration.</title>
        <authorList>
            <person name="Hartwich K."/>
            <person name="Poehlein A."/>
            <person name="Daniel R."/>
        </authorList>
    </citation>
    <scope>NUCLEOTIDE SEQUENCE [LARGE SCALE GENOMIC DNA]</scope>
    <source>
        <strain evidence="8">ATCC 7906 / DSM 604 / BCRC 14475 / CIP 104303 / KCTC 5404 / NCIMB 10678 / 9a</strain>
    </source>
</reference>
<evidence type="ECO:0000256" key="5">
    <source>
        <dbReference type="SAM" id="Phobius"/>
    </source>
</evidence>
<feature type="transmembrane region" description="Helical" evidence="5">
    <location>
        <begin position="6"/>
        <end position="23"/>
    </location>
</feature>